<keyword evidence="7 11" id="KW-0735">Signal-anchor</keyword>
<dbReference type="CDD" id="cd00899">
    <property type="entry name" value="b4GalT"/>
    <property type="match status" value="1"/>
</dbReference>
<evidence type="ECO:0000256" key="10">
    <source>
        <dbReference type="ARBA" id="ARBA00023180"/>
    </source>
</evidence>
<dbReference type="GO" id="GO:0046872">
    <property type="term" value="F:metal ion binding"/>
    <property type="evidence" value="ECO:0007669"/>
    <property type="project" value="UniProtKB-UniRule"/>
</dbReference>
<evidence type="ECO:0000256" key="11">
    <source>
        <dbReference type="RuleBase" id="RU368121"/>
    </source>
</evidence>
<keyword evidence="11" id="KW-0479">Metal-binding</keyword>
<comment type="function">
    <text evidence="11">Catalyzes the transfer of galactose onto proteins or lipids.</text>
</comment>
<dbReference type="GO" id="GO:0005975">
    <property type="term" value="P:carbohydrate metabolic process"/>
    <property type="evidence" value="ECO:0007669"/>
    <property type="project" value="InterPro"/>
</dbReference>
<comment type="cofactor">
    <cofactor evidence="11">
        <name>Mn(2+)</name>
        <dbReference type="ChEBI" id="CHEBI:29035"/>
    </cofactor>
</comment>
<dbReference type="EMBL" id="JABEBT010000039">
    <property type="protein sequence ID" value="KAF7635639.1"/>
    <property type="molecule type" value="Genomic_DNA"/>
</dbReference>
<dbReference type="AlphaFoldDB" id="A0A8S9ZR56"/>
<organism evidence="14 15">
    <name type="scientific">Meloidogyne graminicola</name>
    <dbReference type="NCBI Taxonomy" id="189291"/>
    <lineage>
        <taxon>Eukaryota</taxon>
        <taxon>Metazoa</taxon>
        <taxon>Ecdysozoa</taxon>
        <taxon>Nematoda</taxon>
        <taxon>Chromadorea</taxon>
        <taxon>Rhabditida</taxon>
        <taxon>Tylenchina</taxon>
        <taxon>Tylenchomorpha</taxon>
        <taxon>Tylenchoidea</taxon>
        <taxon>Meloidogynidae</taxon>
        <taxon>Meloidogyninae</taxon>
        <taxon>Meloidogyne</taxon>
    </lineage>
</organism>
<dbReference type="GO" id="GO:0033842">
    <property type="term" value="F:N-acetyl-beta-glucosaminyl-derivative 4-beta-N-acetylgalactosaminyltransferase activity"/>
    <property type="evidence" value="ECO:0007669"/>
    <property type="project" value="TreeGrafter"/>
</dbReference>
<dbReference type="PANTHER" id="PTHR19300:SF57">
    <property type="entry name" value="BETA-1,4-N-ACETYLGALACTOSAMINYLTRANSFERASE"/>
    <property type="match status" value="1"/>
</dbReference>
<evidence type="ECO:0000259" key="13">
    <source>
        <dbReference type="Pfam" id="PF13733"/>
    </source>
</evidence>
<dbReference type="InterPro" id="IPR027995">
    <property type="entry name" value="Galactosyl_T_N"/>
</dbReference>
<accession>A0A8S9ZR56</accession>
<evidence type="ECO:0000313" key="15">
    <source>
        <dbReference type="Proteomes" id="UP000605970"/>
    </source>
</evidence>
<dbReference type="InterPro" id="IPR003859">
    <property type="entry name" value="Galactosyl_T"/>
</dbReference>
<dbReference type="Proteomes" id="UP000605970">
    <property type="component" value="Unassembled WGS sequence"/>
</dbReference>
<dbReference type="Pfam" id="PF02709">
    <property type="entry name" value="Glyco_transf_7C"/>
    <property type="match status" value="1"/>
</dbReference>
<keyword evidence="9 11" id="KW-0472">Membrane</keyword>
<feature type="transmembrane region" description="Helical" evidence="11">
    <location>
        <begin position="41"/>
        <end position="61"/>
    </location>
</feature>
<name>A0A8S9ZR56_9BILA</name>
<dbReference type="GO" id="GO:0006688">
    <property type="term" value="P:glycosphingolipid biosynthetic process"/>
    <property type="evidence" value="ECO:0007669"/>
    <property type="project" value="TreeGrafter"/>
</dbReference>
<evidence type="ECO:0000256" key="5">
    <source>
        <dbReference type="ARBA" id="ARBA00022679"/>
    </source>
</evidence>
<keyword evidence="10 11" id="KW-0325">Glycoprotein</keyword>
<feature type="domain" description="Galactosyltransferase C-terminal" evidence="12">
    <location>
        <begin position="284"/>
        <end position="360"/>
    </location>
</feature>
<comment type="pathway">
    <text evidence="2 11">Protein modification; protein glycosylation.</text>
</comment>
<dbReference type="Gene3D" id="3.90.550.10">
    <property type="entry name" value="Spore Coat Polysaccharide Biosynthesis Protein SpsA, Chain A"/>
    <property type="match status" value="1"/>
</dbReference>
<keyword evidence="8 11" id="KW-1133">Transmembrane helix</keyword>
<dbReference type="GO" id="GO:0008378">
    <property type="term" value="F:galactosyltransferase activity"/>
    <property type="evidence" value="ECO:0007669"/>
    <property type="project" value="TreeGrafter"/>
</dbReference>
<dbReference type="Pfam" id="PF13733">
    <property type="entry name" value="Glyco_transf_7N"/>
    <property type="match status" value="1"/>
</dbReference>
<dbReference type="GO" id="GO:0005794">
    <property type="term" value="C:Golgi apparatus"/>
    <property type="evidence" value="ECO:0007669"/>
    <property type="project" value="TreeGrafter"/>
</dbReference>
<reference evidence="14" key="1">
    <citation type="journal article" date="2020" name="Ecol. Evol.">
        <title>Genome structure and content of the rice root-knot nematode (Meloidogyne graminicola).</title>
        <authorList>
            <person name="Phan N.T."/>
            <person name="Danchin E.G.J."/>
            <person name="Klopp C."/>
            <person name="Perfus-Barbeoch L."/>
            <person name="Kozlowski D.K."/>
            <person name="Koutsovoulos G.D."/>
            <person name="Lopez-Roques C."/>
            <person name="Bouchez O."/>
            <person name="Zahm M."/>
            <person name="Besnard G."/>
            <person name="Bellafiore S."/>
        </authorList>
    </citation>
    <scope>NUCLEOTIDE SEQUENCE</scope>
    <source>
        <strain evidence="14">VN-18</strain>
    </source>
</reference>
<keyword evidence="11" id="KW-0464">Manganese</keyword>
<feature type="domain" description="Galactosyltransferase N-terminal" evidence="13">
    <location>
        <begin position="148"/>
        <end position="280"/>
    </location>
</feature>
<evidence type="ECO:0000256" key="4">
    <source>
        <dbReference type="ARBA" id="ARBA00022676"/>
    </source>
</evidence>
<keyword evidence="15" id="KW-1185">Reference proteome</keyword>
<evidence type="ECO:0000256" key="2">
    <source>
        <dbReference type="ARBA" id="ARBA00004922"/>
    </source>
</evidence>
<protein>
    <recommendedName>
        <fullName evidence="11">Beta-1,4-N-acetylgalactosaminyltransferase</fullName>
        <ecNumber evidence="11">2.4.1.-</ecNumber>
    </recommendedName>
    <alternativeName>
        <fullName evidence="11">Beta-4-GalNAcT</fullName>
    </alternativeName>
</protein>
<dbReference type="EC" id="2.4.1.-" evidence="11"/>
<keyword evidence="4 11" id="KW-0328">Glycosyltransferase</keyword>
<comment type="caution">
    <text evidence="14">The sequence shown here is derived from an EMBL/GenBank/DDBJ whole genome shotgun (WGS) entry which is preliminary data.</text>
</comment>
<proteinExistence type="inferred from homology"/>
<comment type="similarity">
    <text evidence="3 11">Belongs to the glycosyltransferase 7 family.</text>
</comment>
<gene>
    <name evidence="14" type="ORF">Mgra_00004882</name>
</gene>
<dbReference type="GO" id="GO:0016020">
    <property type="term" value="C:membrane"/>
    <property type="evidence" value="ECO:0007669"/>
    <property type="project" value="UniProtKB-SubCell"/>
</dbReference>
<evidence type="ECO:0000256" key="3">
    <source>
        <dbReference type="ARBA" id="ARBA00005735"/>
    </source>
</evidence>
<evidence type="ECO:0000256" key="1">
    <source>
        <dbReference type="ARBA" id="ARBA00004606"/>
    </source>
</evidence>
<dbReference type="SUPFAM" id="SSF53448">
    <property type="entry name" value="Nucleotide-diphospho-sugar transferases"/>
    <property type="match status" value="1"/>
</dbReference>
<evidence type="ECO:0000313" key="14">
    <source>
        <dbReference type="EMBL" id="KAF7635639.1"/>
    </source>
</evidence>
<dbReference type="OrthoDB" id="10038994at2759"/>
<comment type="subcellular location">
    <subcellularLocation>
        <location evidence="1 11">Membrane</location>
        <topology evidence="1 11">Single-pass type II membrane protein</topology>
    </subcellularLocation>
</comment>
<evidence type="ECO:0000259" key="12">
    <source>
        <dbReference type="Pfam" id="PF02709"/>
    </source>
</evidence>
<sequence length="429" mass="49395">MKSSNVLHKYRIAYHSLNNSSNHFENICLHCQLLERKWRSLLFISIISIILIFFYLTFFSFDYNLFYISSVSSVNVIEEISTQKPKKSEERLQTERLSLEEDDRASNSSEILVNSSDAAAVVLRNTSNISNNSSLPFLNSSNSDLPLCPSPPPNLVGPIPVWMDGPTFDKLEELYSNIGIGGHGKPNECLSRHKVAIIVPYRDREHHLRIFLHNIHSFLRKQQIDYGIFVIEQIMGQTFNRGKLINVGFVEANRYYDWNCIIFHDVDLLPEDDRNLYTCPQQPRHMSVAVDKFSYRLPYYTIFGGAGALTKNQMTKVNGFSNDYWGWGGEDDDFSARISYAGYTISRYPSTIARYKMIKHVKEALNPINLCRHILMKKTKSRWKTDGLINLNYRIVSTTFSSLYTNITVNLLEEEARKNLTLEHLGEGC</sequence>
<evidence type="ECO:0000256" key="7">
    <source>
        <dbReference type="ARBA" id="ARBA00022968"/>
    </source>
</evidence>
<keyword evidence="6 11" id="KW-0812">Transmembrane</keyword>
<dbReference type="InterPro" id="IPR029044">
    <property type="entry name" value="Nucleotide-diphossugar_trans"/>
</dbReference>
<evidence type="ECO:0000256" key="8">
    <source>
        <dbReference type="ARBA" id="ARBA00022989"/>
    </source>
</evidence>
<dbReference type="PRINTS" id="PR02050">
    <property type="entry name" value="B14GALTRFASE"/>
</dbReference>
<keyword evidence="5 11" id="KW-0808">Transferase</keyword>
<evidence type="ECO:0000256" key="9">
    <source>
        <dbReference type="ARBA" id="ARBA00023136"/>
    </source>
</evidence>
<dbReference type="InterPro" id="IPR027791">
    <property type="entry name" value="Galactosyl_T_C"/>
</dbReference>
<evidence type="ECO:0000256" key="6">
    <source>
        <dbReference type="ARBA" id="ARBA00022692"/>
    </source>
</evidence>
<dbReference type="PANTHER" id="PTHR19300">
    <property type="entry name" value="BETA-1,4-GALACTOSYLTRANSFERASE"/>
    <property type="match status" value="1"/>
</dbReference>